<evidence type="ECO:0000256" key="2">
    <source>
        <dbReference type="SAM" id="SignalP"/>
    </source>
</evidence>
<feature type="chain" id="PRO_5011961919" description="DNA modification methylase" evidence="2">
    <location>
        <begin position="23"/>
        <end position="190"/>
    </location>
</feature>
<keyword evidence="2" id="KW-0732">Signal</keyword>
<feature type="region of interest" description="Disordered" evidence="1">
    <location>
        <begin position="156"/>
        <end position="190"/>
    </location>
</feature>
<reference evidence="4" key="1">
    <citation type="submission" date="2017-02" db="EMBL/GenBank/DDBJ databases">
        <authorList>
            <person name="Varghese N."/>
            <person name="Submissions S."/>
        </authorList>
    </citation>
    <scope>NUCLEOTIDE SEQUENCE [LARGE SCALE GENOMIC DNA]</scope>
    <source>
        <strain evidence="4">VKM Ac-2052</strain>
    </source>
</reference>
<dbReference type="RefSeq" id="WP_176141239.1">
    <property type="nucleotide sequence ID" value="NZ_FUYG01000003.1"/>
</dbReference>
<evidence type="ECO:0008006" key="5">
    <source>
        <dbReference type="Google" id="ProtNLM"/>
    </source>
</evidence>
<dbReference type="AlphaFoldDB" id="A0A1T4XQM0"/>
<feature type="compositionally biased region" description="Pro residues" evidence="1">
    <location>
        <begin position="156"/>
        <end position="168"/>
    </location>
</feature>
<gene>
    <name evidence="3" type="ORF">SAMN06295879_1554</name>
</gene>
<accession>A0A1T4XQM0</accession>
<evidence type="ECO:0000313" key="3">
    <source>
        <dbReference type="EMBL" id="SKA91837.1"/>
    </source>
</evidence>
<sequence length="190" mass="19304">MRARLGAALAMAALLGLGTAGCAFITPQATTKEVETANGVNGKVGTVDIRNATLISDDGKDASLLVTFSNSAKESRALTLQYEVAGAKTELTVPVAGNGNTSFGADGETQVVLRGIDAAAGSLFPVYFQYGDAEGKQLLLPILTTDFAEYTGLAPTPLPTVTPTPTPVPSTTLPTADPAVTPTPEATPAP</sequence>
<dbReference type="EMBL" id="FUYG01000003">
    <property type="protein sequence ID" value="SKA91837.1"/>
    <property type="molecule type" value="Genomic_DNA"/>
</dbReference>
<dbReference type="PROSITE" id="PS51257">
    <property type="entry name" value="PROKAR_LIPOPROTEIN"/>
    <property type="match status" value="1"/>
</dbReference>
<evidence type="ECO:0000313" key="4">
    <source>
        <dbReference type="Proteomes" id="UP000189735"/>
    </source>
</evidence>
<proteinExistence type="predicted"/>
<protein>
    <recommendedName>
        <fullName evidence="5">DNA modification methylase</fullName>
    </recommendedName>
</protein>
<name>A0A1T4XQM0_9MICO</name>
<dbReference type="Proteomes" id="UP000189735">
    <property type="component" value="Unassembled WGS sequence"/>
</dbReference>
<feature type="signal peptide" evidence="2">
    <location>
        <begin position="1"/>
        <end position="22"/>
    </location>
</feature>
<organism evidence="3 4">
    <name type="scientific">Agreia bicolorata</name>
    <dbReference type="NCBI Taxonomy" id="110935"/>
    <lineage>
        <taxon>Bacteria</taxon>
        <taxon>Bacillati</taxon>
        <taxon>Actinomycetota</taxon>
        <taxon>Actinomycetes</taxon>
        <taxon>Micrococcales</taxon>
        <taxon>Microbacteriaceae</taxon>
        <taxon>Agreia</taxon>
    </lineage>
</organism>
<feature type="compositionally biased region" description="Low complexity" evidence="1">
    <location>
        <begin position="169"/>
        <end position="184"/>
    </location>
</feature>
<evidence type="ECO:0000256" key="1">
    <source>
        <dbReference type="SAM" id="MobiDB-lite"/>
    </source>
</evidence>